<evidence type="ECO:0000313" key="5">
    <source>
        <dbReference type="EMBL" id="KAL3759358.1"/>
    </source>
</evidence>
<keyword evidence="3" id="KW-0472">Membrane</keyword>
<dbReference type="EMBL" id="JALLBG020000200">
    <property type="protein sequence ID" value="KAL3759358.1"/>
    <property type="molecule type" value="Genomic_DNA"/>
</dbReference>
<feature type="transmembrane region" description="Helical" evidence="3">
    <location>
        <begin position="17"/>
        <end position="42"/>
    </location>
</feature>
<comment type="similarity">
    <text evidence="1">Belongs to the protein kinase superfamily. ADCK protein kinase family.</text>
</comment>
<dbReference type="PROSITE" id="PS51257">
    <property type="entry name" value="PROKAR_LIPOPROTEIN"/>
    <property type="match status" value="1"/>
</dbReference>
<dbReference type="PANTHER" id="PTHR43173:SF19">
    <property type="entry name" value="AARF DOMAIN-CONTAINING PROTEIN KINASE 1"/>
    <property type="match status" value="1"/>
</dbReference>
<dbReference type="PANTHER" id="PTHR43173">
    <property type="entry name" value="ABC1 FAMILY PROTEIN"/>
    <property type="match status" value="1"/>
</dbReference>
<name>A0ABD3M6I4_9STRA</name>
<dbReference type="CDD" id="cd13969">
    <property type="entry name" value="ADCK1-like"/>
    <property type="match status" value="1"/>
</dbReference>
<protein>
    <recommendedName>
        <fullName evidence="4">ABC1 atypical kinase-like domain-containing protein</fullName>
    </recommendedName>
</protein>
<comment type="caution">
    <text evidence="5">The sequence shown here is derived from an EMBL/GenBank/DDBJ whole genome shotgun (WGS) entry which is preliminary data.</text>
</comment>
<dbReference type="InterPro" id="IPR051130">
    <property type="entry name" value="Mito_struct-func_regulator"/>
</dbReference>
<keyword evidence="6" id="KW-1185">Reference proteome</keyword>
<evidence type="ECO:0000256" key="3">
    <source>
        <dbReference type="SAM" id="Phobius"/>
    </source>
</evidence>
<dbReference type="InterPro" id="IPR011009">
    <property type="entry name" value="Kinase-like_dom_sf"/>
</dbReference>
<dbReference type="SUPFAM" id="SSF56112">
    <property type="entry name" value="Protein kinase-like (PK-like)"/>
    <property type="match status" value="1"/>
</dbReference>
<evidence type="ECO:0000313" key="6">
    <source>
        <dbReference type="Proteomes" id="UP001530293"/>
    </source>
</evidence>
<dbReference type="AlphaFoldDB" id="A0ABD3M6I4"/>
<reference evidence="5 6" key="1">
    <citation type="submission" date="2024-10" db="EMBL/GenBank/DDBJ databases">
        <title>Updated reference genomes for cyclostephanoid diatoms.</title>
        <authorList>
            <person name="Roberts W.R."/>
            <person name="Alverson A.J."/>
        </authorList>
    </citation>
    <scope>NUCLEOTIDE SEQUENCE [LARGE SCALE GENOMIC DNA]</scope>
    <source>
        <strain evidence="5 6">AJA232-27</strain>
    </source>
</reference>
<feature type="region of interest" description="Disordered" evidence="2">
    <location>
        <begin position="178"/>
        <end position="201"/>
    </location>
</feature>
<evidence type="ECO:0000256" key="1">
    <source>
        <dbReference type="ARBA" id="ARBA00009670"/>
    </source>
</evidence>
<feature type="compositionally biased region" description="Basic and acidic residues" evidence="2">
    <location>
        <begin position="188"/>
        <end position="199"/>
    </location>
</feature>
<dbReference type="Pfam" id="PF03109">
    <property type="entry name" value="ABC1"/>
    <property type="match status" value="1"/>
</dbReference>
<organism evidence="5 6">
    <name type="scientific">Discostella pseudostelligera</name>
    <dbReference type="NCBI Taxonomy" id="259834"/>
    <lineage>
        <taxon>Eukaryota</taxon>
        <taxon>Sar</taxon>
        <taxon>Stramenopiles</taxon>
        <taxon>Ochrophyta</taxon>
        <taxon>Bacillariophyta</taxon>
        <taxon>Coscinodiscophyceae</taxon>
        <taxon>Thalassiosirophycidae</taxon>
        <taxon>Stephanodiscales</taxon>
        <taxon>Stephanodiscaceae</taxon>
        <taxon>Discostella</taxon>
    </lineage>
</organism>
<dbReference type="Proteomes" id="UP001530293">
    <property type="component" value="Unassembled WGS sequence"/>
</dbReference>
<evidence type="ECO:0000256" key="2">
    <source>
        <dbReference type="SAM" id="MobiDB-lite"/>
    </source>
</evidence>
<keyword evidence="3" id="KW-1133">Transmembrane helix</keyword>
<accession>A0ABD3M6I4</accession>
<gene>
    <name evidence="5" type="ORF">ACHAWU_000657</name>
</gene>
<keyword evidence="3" id="KW-0812">Transmembrane</keyword>
<proteinExistence type="inferred from homology"/>
<dbReference type="InterPro" id="IPR004147">
    <property type="entry name" value="ABC1_dom"/>
</dbReference>
<evidence type="ECO:0000259" key="4">
    <source>
        <dbReference type="Pfam" id="PF03109"/>
    </source>
</evidence>
<sequence length="692" mass="77616">MLRAAITPFTRHGYQKLFLVTTAGTVGVGTACFVVPLSYSILGDNVATTKCSSPSYSGVIDAEVAITSRLPTSSFVESIKSLNLDDVEQSFSLIRPTAEALLRAVRLVKTAAVMAADYQFYYLRRKHVDSLVGIAYTWVFQSRKDNGDEEHGHVQRQRELEDTIEQLEGDLYRSQQQYVDSKPLVNGKRTDNHSDDPNDHTAAISEHTLSKSQQKEAMMNIARQLANVKDELSALFTETSTNNDEGIPANVHQRNANRLLQLCRTNGGVYIKVGQHLANLDLLLPDEYLKSLSSLFDDAPVSSYENVCHVIKEELGSSPEQLFDEFSMDPFASASLAQVHTAKCKATGKKLAVKVQHKGLRETSKGDLLAMATVTNIAEKLFDDFNFGWICEELTPQLPKELDFRNEGRNAETAAAHLKRTGLDCVVPTVYWELTNERVLTMEFEEGFRATDLERIDNAGINRRDVAKLISSVFNAQIFDTGFVHCDPHEANVLLREHPLKKGKPQIVLVDHGLYKRLDPDFQEAYARLWKGIVMADIPDIQSACKQLGVDKMYPLLAAMLTSRPFDEVVERSQSRSLDASRAGNRGEDKAVIKGYAQRYIKEIINMLDIVPRQMLLIFKMNDCLRHVDMALGSPVNNLVVAGQYASKRVFDSECTQRMKDSGILCIVRCWLSYIQCLVRIKSYELSNRLGM</sequence>
<feature type="domain" description="ABC1 atypical kinase-like" evidence="4">
    <location>
        <begin position="295"/>
        <end position="542"/>
    </location>
</feature>
<dbReference type="InterPro" id="IPR045307">
    <property type="entry name" value="ADCK1_dom"/>
</dbReference>